<evidence type="ECO:0000313" key="2">
    <source>
        <dbReference type="Proteomes" id="UP001341840"/>
    </source>
</evidence>
<comment type="caution">
    <text evidence="1">The sequence shown here is derived from an EMBL/GenBank/DDBJ whole genome shotgun (WGS) entry which is preliminary data.</text>
</comment>
<proteinExistence type="predicted"/>
<accession>A0ABU6Y730</accession>
<reference evidence="1 2" key="1">
    <citation type="journal article" date="2023" name="Plants (Basel)">
        <title>Bridging the Gap: Combining Genomics and Transcriptomics Approaches to Understand Stylosanthes scabra, an Orphan Legume from the Brazilian Caatinga.</title>
        <authorList>
            <person name="Ferreira-Neto J.R.C."/>
            <person name="da Silva M.D."/>
            <person name="Binneck E."/>
            <person name="de Melo N.F."/>
            <person name="da Silva R.H."/>
            <person name="de Melo A.L.T.M."/>
            <person name="Pandolfi V."/>
            <person name="Bustamante F.O."/>
            <person name="Brasileiro-Vidal A.C."/>
            <person name="Benko-Iseppon A.M."/>
        </authorList>
    </citation>
    <scope>NUCLEOTIDE SEQUENCE [LARGE SCALE GENOMIC DNA]</scope>
    <source>
        <tissue evidence="1">Leaves</tissue>
    </source>
</reference>
<gene>
    <name evidence="1" type="ORF">PIB30_021080</name>
</gene>
<name>A0ABU6Y730_9FABA</name>
<dbReference type="Proteomes" id="UP001341840">
    <property type="component" value="Unassembled WGS sequence"/>
</dbReference>
<evidence type="ECO:0000313" key="1">
    <source>
        <dbReference type="EMBL" id="MED6205794.1"/>
    </source>
</evidence>
<protein>
    <submittedName>
        <fullName evidence="1">Uncharacterized protein</fullName>
    </submittedName>
</protein>
<dbReference type="EMBL" id="JASCZI010241724">
    <property type="protein sequence ID" value="MED6205794.1"/>
    <property type="molecule type" value="Genomic_DNA"/>
</dbReference>
<keyword evidence="2" id="KW-1185">Reference proteome</keyword>
<sequence>MRVREREFGLRVQGPSRRHAMARARRRGQMGAQKRALVGSRGRAIRRARARGPSNSWSEGTKCYRANAPRPSCGRTAVRACQVRGANAPHTCVASAECNKAHRADTPRPSRGRAVAPVVVDFGNLRSCGRATKRGGRAIAPVSNFSMFFSFSHFFVE</sequence>
<organism evidence="1 2">
    <name type="scientific">Stylosanthes scabra</name>
    <dbReference type="NCBI Taxonomy" id="79078"/>
    <lineage>
        <taxon>Eukaryota</taxon>
        <taxon>Viridiplantae</taxon>
        <taxon>Streptophyta</taxon>
        <taxon>Embryophyta</taxon>
        <taxon>Tracheophyta</taxon>
        <taxon>Spermatophyta</taxon>
        <taxon>Magnoliopsida</taxon>
        <taxon>eudicotyledons</taxon>
        <taxon>Gunneridae</taxon>
        <taxon>Pentapetalae</taxon>
        <taxon>rosids</taxon>
        <taxon>fabids</taxon>
        <taxon>Fabales</taxon>
        <taxon>Fabaceae</taxon>
        <taxon>Papilionoideae</taxon>
        <taxon>50 kb inversion clade</taxon>
        <taxon>dalbergioids sensu lato</taxon>
        <taxon>Dalbergieae</taxon>
        <taxon>Pterocarpus clade</taxon>
        <taxon>Stylosanthes</taxon>
    </lineage>
</organism>